<evidence type="ECO:0000313" key="5">
    <source>
        <dbReference type="Proteomes" id="UP000267844"/>
    </source>
</evidence>
<reference evidence="2 5" key="2">
    <citation type="submission" date="2018-10" db="EMBL/GenBank/DDBJ databases">
        <title>Transmission dynamics of multidrug resistant bacteria on intensive care unit surfaces.</title>
        <authorList>
            <person name="D'Souza A.W."/>
            <person name="Potter R.F."/>
            <person name="Wallace M."/>
            <person name="Shupe A."/>
            <person name="Patel S."/>
            <person name="Sun S."/>
            <person name="Gul D."/>
            <person name="Kwon J.H."/>
            <person name="Andleeb S."/>
            <person name="Burnham C.-A.D."/>
            <person name="Dantas G."/>
        </authorList>
    </citation>
    <scope>NUCLEOTIDE SEQUENCE [LARGE SCALE GENOMIC DNA]</scope>
    <source>
        <strain evidence="2 5">WF_348</strain>
    </source>
</reference>
<dbReference type="AlphaFoldDB" id="A0A376GJI4"/>
<accession>A0A376GJI4</accession>
<evidence type="ECO:0000313" key="1">
    <source>
        <dbReference type="EMBL" id="MDM1551347.1"/>
    </source>
</evidence>
<dbReference type="STRING" id="343874.GCA_000805695_00442"/>
<dbReference type="Proteomes" id="UP000267844">
    <property type="component" value="Unassembled WGS sequence"/>
</dbReference>
<dbReference type="EMBL" id="UFXS01000001">
    <property type="protein sequence ID" value="STD58686.1"/>
    <property type="molecule type" value="Genomic_DNA"/>
</dbReference>
<dbReference type="RefSeq" id="WP_038334320.1">
    <property type="nucleotide sequence ID" value="NZ_JACAGH010000002.1"/>
</dbReference>
<reference evidence="3 4" key="1">
    <citation type="submission" date="2018-06" db="EMBL/GenBank/DDBJ databases">
        <authorList>
            <consortium name="Pathogen Informatics"/>
            <person name="Doyle S."/>
        </authorList>
    </citation>
    <scope>NUCLEOTIDE SEQUENCE [LARGE SCALE GENOMIC DNA]</scope>
    <source>
        <strain evidence="3 4">NCTC13456</strain>
    </source>
</reference>
<sequence length="79" mass="8714">MNKESDILKLEEAGALNRLAKSASQAAIRVSEALDLSVQYVQGNRIIERKPNGEIKVIKTIDRIKVPAELKKGAKLCLK</sequence>
<dbReference type="EMBL" id="RHPO01000006">
    <property type="protein sequence ID" value="RRT92941.1"/>
    <property type="molecule type" value="Genomic_DNA"/>
</dbReference>
<dbReference type="EMBL" id="JACALR010000003">
    <property type="protein sequence ID" value="MDM1551347.1"/>
    <property type="molecule type" value="Genomic_DNA"/>
</dbReference>
<evidence type="ECO:0000313" key="2">
    <source>
        <dbReference type="EMBL" id="RRT92941.1"/>
    </source>
</evidence>
<evidence type="ECO:0000313" key="4">
    <source>
        <dbReference type="Proteomes" id="UP000254737"/>
    </source>
</evidence>
<name>A0A376GJI4_9FLAO</name>
<organism evidence="3 4">
    <name type="scientific">Empedobacter falsenii</name>
    <dbReference type="NCBI Taxonomy" id="343874"/>
    <lineage>
        <taxon>Bacteria</taxon>
        <taxon>Pseudomonadati</taxon>
        <taxon>Bacteroidota</taxon>
        <taxon>Flavobacteriia</taxon>
        <taxon>Flavobacteriales</taxon>
        <taxon>Weeksellaceae</taxon>
        <taxon>Empedobacter</taxon>
    </lineage>
</organism>
<dbReference type="Proteomes" id="UP001173578">
    <property type="component" value="Unassembled WGS sequence"/>
</dbReference>
<proteinExistence type="predicted"/>
<dbReference type="Proteomes" id="UP000254737">
    <property type="component" value="Unassembled WGS sequence"/>
</dbReference>
<evidence type="ECO:0000313" key="3">
    <source>
        <dbReference type="EMBL" id="STD58686.1"/>
    </source>
</evidence>
<gene>
    <name evidence="2" type="ORF">EGI89_05100</name>
    <name evidence="1" type="ORF">HX095_08980</name>
    <name evidence="3" type="ORF">NCTC13456_02310</name>
</gene>
<reference evidence="1" key="3">
    <citation type="submission" date="2020-06" db="EMBL/GenBank/DDBJ databases">
        <authorList>
            <person name="Dong N."/>
        </authorList>
    </citation>
    <scope>NUCLEOTIDE SEQUENCE</scope>
    <source>
        <strain evidence="1">210</strain>
    </source>
</reference>
<reference evidence="1" key="4">
    <citation type="journal article" date="2022" name="Sci. Total Environ.">
        <title>Prevalence, transmission, and molecular epidemiology of tet(X)-positive bacteria among humans, animals, and environmental niches in China: An epidemiological, and genomic-based study.</title>
        <authorList>
            <person name="Dong N."/>
            <person name="Zeng Y."/>
            <person name="Cai C."/>
            <person name="Sun C."/>
            <person name="Lu J."/>
            <person name="Liu C."/>
            <person name="Zhou H."/>
            <person name="Sun Q."/>
            <person name="Shu L."/>
            <person name="Wang H."/>
            <person name="Wang Y."/>
            <person name="Wang S."/>
            <person name="Wu C."/>
            <person name="Chan E.W."/>
            <person name="Chen G."/>
            <person name="Shen Z."/>
            <person name="Chen S."/>
            <person name="Zhang R."/>
        </authorList>
    </citation>
    <scope>NUCLEOTIDE SEQUENCE</scope>
    <source>
        <strain evidence="1">210</strain>
    </source>
</reference>
<protein>
    <submittedName>
        <fullName evidence="3">Uncharacterized protein</fullName>
    </submittedName>
</protein>
<dbReference type="OrthoDB" id="965946at2"/>